<dbReference type="KEGG" id="spap:H3Z74_23125"/>
<dbReference type="Proteomes" id="UP000516148">
    <property type="component" value="Chromosome"/>
</dbReference>
<dbReference type="GO" id="GO:0003700">
    <property type="term" value="F:DNA-binding transcription factor activity"/>
    <property type="evidence" value="ECO:0007669"/>
    <property type="project" value="TreeGrafter"/>
</dbReference>
<reference evidence="6 7" key="1">
    <citation type="submission" date="2020-09" db="EMBL/GenBank/DDBJ databases">
        <title>Sphingomonas sp., a new species isolated from pork steak.</title>
        <authorList>
            <person name="Heidler von Heilborn D."/>
        </authorList>
    </citation>
    <scope>NUCLEOTIDE SEQUENCE [LARGE SCALE GENOMIC DNA]</scope>
    <source>
        <strain evidence="7">S8-3T</strain>
    </source>
</reference>
<gene>
    <name evidence="6" type="ORF">H3Z74_23125</name>
</gene>
<feature type="domain" description="HTH tetR-type" evidence="5">
    <location>
        <begin position="9"/>
        <end position="69"/>
    </location>
</feature>
<keyword evidence="3" id="KW-0804">Transcription</keyword>
<dbReference type="AlphaFoldDB" id="A0A7H0LRA1"/>
<dbReference type="InterPro" id="IPR025996">
    <property type="entry name" value="MT1864/Rv1816-like_C"/>
</dbReference>
<protein>
    <submittedName>
        <fullName evidence="6">TetR/AcrR family transcriptional regulator</fullName>
    </submittedName>
</protein>
<dbReference type="Gene3D" id="1.10.357.10">
    <property type="entry name" value="Tetracycline Repressor, domain 2"/>
    <property type="match status" value="1"/>
</dbReference>
<dbReference type="PANTHER" id="PTHR30055:SF220">
    <property type="entry name" value="TETR-FAMILY REGULATORY PROTEIN"/>
    <property type="match status" value="1"/>
</dbReference>
<proteinExistence type="predicted"/>
<dbReference type="EMBL" id="CP061038">
    <property type="protein sequence ID" value="QNQ12204.1"/>
    <property type="molecule type" value="Genomic_DNA"/>
</dbReference>
<dbReference type="InterPro" id="IPR001647">
    <property type="entry name" value="HTH_TetR"/>
</dbReference>
<evidence type="ECO:0000256" key="3">
    <source>
        <dbReference type="ARBA" id="ARBA00023163"/>
    </source>
</evidence>
<dbReference type="InterPro" id="IPR050109">
    <property type="entry name" value="HTH-type_TetR-like_transc_reg"/>
</dbReference>
<evidence type="ECO:0000313" key="6">
    <source>
        <dbReference type="EMBL" id="QNQ12204.1"/>
    </source>
</evidence>
<dbReference type="Pfam" id="PF00440">
    <property type="entry name" value="TetR_N"/>
    <property type="match status" value="1"/>
</dbReference>
<evidence type="ECO:0000256" key="2">
    <source>
        <dbReference type="ARBA" id="ARBA00023125"/>
    </source>
</evidence>
<dbReference type="GO" id="GO:0000976">
    <property type="term" value="F:transcription cis-regulatory region binding"/>
    <property type="evidence" value="ECO:0007669"/>
    <property type="project" value="TreeGrafter"/>
</dbReference>
<dbReference type="Pfam" id="PF13305">
    <property type="entry name" value="TetR_C_33"/>
    <property type="match status" value="1"/>
</dbReference>
<dbReference type="PROSITE" id="PS50977">
    <property type="entry name" value="HTH_TETR_2"/>
    <property type="match status" value="1"/>
</dbReference>
<accession>A0A7H0LRA1</accession>
<dbReference type="InterPro" id="IPR009057">
    <property type="entry name" value="Homeodomain-like_sf"/>
</dbReference>
<name>A0A7H0LRA1_9SPHN</name>
<keyword evidence="7" id="KW-1185">Reference proteome</keyword>
<keyword evidence="1" id="KW-0805">Transcription regulation</keyword>
<dbReference type="PRINTS" id="PR00455">
    <property type="entry name" value="HTHTETR"/>
</dbReference>
<sequence length="186" mass="19275">MPKKAYHHGDLRAALIDAGLTLLETRTADDLSLREVARAVGVSPTAVYRHFPDKSALMAALAADGLARLAVVQHAASDAAGGGVAGFGATGAAYVRFALANPALFRLIFANPISLPLHSGEKEDDAMAFLRANAALLAKGKGGDAQVIALQAWAIAHGLAMLMLDGQVPVDETLIDRVIDTDAIQG</sequence>
<dbReference type="InterPro" id="IPR036271">
    <property type="entry name" value="Tet_transcr_reg_TetR-rel_C_sf"/>
</dbReference>
<feature type="DNA-binding region" description="H-T-H motif" evidence="4">
    <location>
        <begin position="32"/>
        <end position="51"/>
    </location>
</feature>
<dbReference type="PANTHER" id="PTHR30055">
    <property type="entry name" value="HTH-TYPE TRANSCRIPTIONAL REGULATOR RUTR"/>
    <property type="match status" value="1"/>
</dbReference>
<keyword evidence="2 4" id="KW-0238">DNA-binding</keyword>
<evidence type="ECO:0000256" key="1">
    <source>
        <dbReference type="ARBA" id="ARBA00023015"/>
    </source>
</evidence>
<dbReference type="SUPFAM" id="SSF48498">
    <property type="entry name" value="Tetracyclin repressor-like, C-terminal domain"/>
    <property type="match status" value="1"/>
</dbReference>
<evidence type="ECO:0000259" key="5">
    <source>
        <dbReference type="PROSITE" id="PS50977"/>
    </source>
</evidence>
<dbReference type="SUPFAM" id="SSF46689">
    <property type="entry name" value="Homeodomain-like"/>
    <property type="match status" value="1"/>
</dbReference>
<organism evidence="6 7">
    <name type="scientific">Sphingomonas alpina</name>
    <dbReference type="NCBI Taxonomy" id="653931"/>
    <lineage>
        <taxon>Bacteria</taxon>
        <taxon>Pseudomonadati</taxon>
        <taxon>Pseudomonadota</taxon>
        <taxon>Alphaproteobacteria</taxon>
        <taxon>Sphingomonadales</taxon>
        <taxon>Sphingomonadaceae</taxon>
        <taxon>Sphingomonas</taxon>
    </lineage>
</organism>
<evidence type="ECO:0000313" key="7">
    <source>
        <dbReference type="Proteomes" id="UP000516148"/>
    </source>
</evidence>
<evidence type="ECO:0000256" key="4">
    <source>
        <dbReference type="PROSITE-ProRule" id="PRU00335"/>
    </source>
</evidence>